<accession>A0AAW9S993</accession>
<dbReference type="Gene3D" id="3.40.109.10">
    <property type="entry name" value="NADH Oxidase"/>
    <property type="match status" value="1"/>
</dbReference>
<proteinExistence type="inferred from homology"/>
<dbReference type="GO" id="GO:0016491">
    <property type="term" value="F:oxidoreductase activity"/>
    <property type="evidence" value="ECO:0007669"/>
    <property type="project" value="UniProtKB-KW"/>
</dbReference>
<feature type="domain" description="Nitroreductase" evidence="7">
    <location>
        <begin position="9"/>
        <end position="186"/>
    </location>
</feature>
<keyword evidence="9" id="KW-1185">Reference proteome</keyword>
<evidence type="ECO:0000256" key="2">
    <source>
        <dbReference type="ARBA" id="ARBA00007118"/>
    </source>
</evidence>
<reference evidence="8 9" key="1">
    <citation type="submission" date="2024-04" db="EMBL/GenBank/DDBJ databases">
        <title>Novel genus in family Flammeovirgaceae.</title>
        <authorList>
            <person name="Nguyen T.H."/>
            <person name="Vuong T.Q."/>
            <person name="Le H."/>
            <person name="Kim S.-G."/>
        </authorList>
    </citation>
    <scope>NUCLEOTIDE SEQUENCE [LARGE SCALE GENOMIC DNA]</scope>
    <source>
        <strain evidence="8 9">JCM 23209</strain>
    </source>
</reference>
<dbReference type="Proteomes" id="UP001403385">
    <property type="component" value="Unassembled WGS sequence"/>
</dbReference>
<name>A0AAW9S993_9BACT</name>
<dbReference type="InterPro" id="IPR029479">
    <property type="entry name" value="Nitroreductase"/>
</dbReference>
<dbReference type="AlphaFoldDB" id="A0AAW9S993"/>
<keyword evidence="6" id="KW-0560">Oxidoreductase</keyword>
<dbReference type="CDD" id="cd02149">
    <property type="entry name" value="NfsB-like"/>
    <property type="match status" value="1"/>
</dbReference>
<dbReference type="Pfam" id="PF00881">
    <property type="entry name" value="Nitroreductase"/>
    <property type="match status" value="1"/>
</dbReference>
<comment type="cofactor">
    <cofactor evidence="1">
        <name>FMN</name>
        <dbReference type="ChEBI" id="CHEBI:58210"/>
    </cofactor>
</comment>
<dbReference type="EMBL" id="JBDKWZ010000004">
    <property type="protein sequence ID" value="MEN7547908.1"/>
    <property type="molecule type" value="Genomic_DNA"/>
</dbReference>
<organism evidence="8 9">
    <name type="scientific">Rapidithrix thailandica</name>
    <dbReference type="NCBI Taxonomy" id="413964"/>
    <lineage>
        <taxon>Bacteria</taxon>
        <taxon>Pseudomonadati</taxon>
        <taxon>Bacteroidota</taxon>
        <taxon>Cytophagia</taxon>
        <taxon>Cytophagales</taxon>
        <taxon>Flammeovirgaceae</taxon>
        <taxon>Rapidithrix</taxon>
    </lineage>
</organism>
<keyword evidence="4" id="KW-0288">FMN</keyword>
<dbReference type="PANTHER" id="PTHR43673">
    <property type="entry name" value="NAD(P)H NITROREDUCTASE YDGI-RELATED"/>
    <property type="match status" value="1"/>
</dbReference>
<evidence type="ECO:0000256" key="1">
    <source>
        <dbReference type="ARBA" id="ARBA00001917"/>
    </source>
</evidence>
<dbReference type="InterPro" id="IPR000415">
    <property type="entry name" value="Nitroreductase-like"/>
</dbReference>
<evidence type="ECO:0000256" key="6">
    <source>
        <dbReference type="ARBA" id="ARBA00023002"/>
    </source>
</evidence>
<evidence type="ECO:0000256" key="4">
    <source>
        <dbReference type="ARBA" id="ARBA00022643"/>
    </source>
</evidence>
<sequence length="211" mass="23663">MTNLIESLQWRYATKKFDASKKVAQQDIDELINVLQLSASSYGLQPYKFLVISNPELKKKLQPVTWNQAQTVDASHLVVFCSYTQLSGEDIDAFIQRISEARNIPLDTVQGYGDFIKGKVSEKSAQAITDWNARQAYIAIGKLLTVCAQKGIDTCPMEGFEPQQYDQLLGLSEKGLQAVALVAIGYRSEEDATQHLTKVRKPVEELVEIYN</sequence>
<evidence type="ECO:0000313" key="8">
    <source>
        <dbReference type="EMBL" id="MEN7547908.1"/>
    </source>
</evidence>
<keyword evidence="3" id="KW-0285">Flavoprotein</keyword>
<dbReference type="SUPFAM" id="SSF55469">
    <property type="entry name" value="FMN-dependent nitroreductase-like"/>
    <property type="match status" value="1"/>
</dbReference>
<comment type="caution">
    <text evidence="8">The sequence shown here is derived from an EMBL/GenBank/DDBJ whole genome shotgun (WGS) entry which is preliminary data.</text>
</comment>
<evidence type="ECO:0000256" key="5">
    <source>
        <dbReference type="ARBA" id="ARBA00022857"/>
    </source>
</evidence>
<keyword evidence="5" id="KW-0521">NADP</keyword>
<dbReference type="RefSeq" id="WP_346820689.1">
    <property type="nucleotide sequence ID" value="NZ_JBDKWZ010000004.1"/>
</dbReference>
<evidence type="ECO:0000256" key="3">
    <source>
        <dbReference type="ARBA" id="ARBA00022630"/>
    </source>
</evidence>
<dbReference type="PANTHER" id="PTHR43673:SF2">
    <property type="entry name" value="NITROREDUCTASE"/>
    <property type="match status" value="1"/>
</dbReference>
<evidence type="ECO:0000259" key="7">
    <source>
        <dbReference type="Pfam" id="PF00881"/>
    </source>
</evidence>
<evidence type="ECO:0000313" key="9">
    <source>
        <dbReference type="Proteomes" id="UP001403385"/>
    </source>
</evidence>
<comment type="similarity">
    <text evidence="2">Belongs to the nitroreductase family.</text>
</comment>
<gene>
    <name evidence="8" type="ORF">AAG747_08310</name>
</gene>
<dbReference type="InterPro" id="IPR033878">
    <property type="entry name" value="NfsB-like"/>
</dbReference>
<protein>
    <submittedName>
        <fullName evidence="8">NAD(P)H-dependent oxidoreductase</fullName>
    </submittedName>
</protein>